<dbReference type="NCBIfam" id="TIGR02081">
    <property type="entry name" value="metW"/>
    <property type="match status" value="1"/>
</dbReference>
<evidence type="ECO:0008006" key="3">
    <source>
        <dbReference type="Google" id="ProtNLM"/>
    </source>
</evidence>
<dbReference type="InterPro" id="IPR010743">
    <property type="entry name" value="Methionine_synth_MetW"/>
</dbReference>
<dbReference type="InterPro" id="IPR029063">
    <property type="entry name" value="SAM-dependent_MTases_sf"/>
</dbReference>
<dbReference type="Gene3D" id="3.40.50.150">
    <property type="entry name" value="Vaccinia Virus protein VP39"/>
    <property type="match status" value="1"/>
</dbReference>
<dbReference type="KEGG" id="svp:Pan189_06330"/>
<reference evidence="1 2" key="1">
    <citation type="submission" date="2019-02" db="EMBL/GenBank/DDBJ databases">
        <title>Deep-cultivation of Planctomycetes and their phenomic and genomic characterization uncovers novel biology.</title>
        <authorList>
            <person name="Wiegand S."/>
            <person name="Jogler M."/>
            <person name="Boedeker C."/>
            <person name="Pinto D."/>
            <person name="Vollmers J."/>
            <person name="Rivas-Marin E."/>
            <person name="Kohn T."/>
            <person name="Peeters S.H."/>
            <person name="Heuer A."/>
            <person name="Rast P."/>
            <person name="Oberbeckmann S."/>
            <person name="Bunk B."/>
            <person name="Jeske O."/>
            <person name="Meyerdierks A."/>
            <person name="Storesund J.E."/>
            <person name="Kallscheuer N."/>
            <person name="Luecker S."/>
            <person name="Lage O.M."/>
            <person name="Pohl T."/>
            <person name="Merkel B.J."/>
            <person name="Hornburger P."/>
            <person name="Mueller R.-W."/>
            <person name="Bruemmer F."/>
            <person name="Labrenz M."/>
            <person name="Spormann A.M."/>
            <person name="Op den Camp H."/>
            <person name="Overmann J."/>
            <person name="Amann R."/>
            <person name="Jetten M.S.M."/>
            <person name="Mascher T."/>
            <person name="Medema M.H."/>
            <person name="Devos D.P."/>
            <person name="Kaster A.-K."/>
            <person name="Ovreas L."/>
            <person name="Rohde M."/>
            <person name="Galperin M.Y."/>
            <person name="Jogler C."/>
        </authorList>
    </citation>
    <scope>NUCLEOTIDE SEQUENCE [LARGE SCALE GENOMIC DNA]</scope>
    <source>
        <strain evidence="1 2">Pan189</strain>
    </source>
</reference>
<dbReference type="EMBL" id="CP036268">
    <property type="protein sequence ID" value="QDT36277.1"/>
    <property type="molecule type" value="Genomic_DNA"/>
</dbReference>
<dbReference type="SUPFAM" id="SSF53335">
    <property type="entry name" value="S-adenosyl-L-methionine-dependent methyltransferases"/>
    <property type="match status" value="1"/>
</dbReference>
<name>A0A517QXF8_9PLAN</name>
<evidence type="ECO:0000313" key="1">
    <source>
        <dbReference type="EMBL" id="QDT36277.1"/>
    </source>
</evidence>
<organism evidence="1 2">
    <name type="scientific">Stratiformator vulcanicus</name>
    <dbReference type="NCBI Taxonomy" id="2527980"/>
    <lineage>
        <taxon>Bacteria</taxon>
        <taxon>Pseudomonadati</taxon>
        <taxon>Planctomycetota</taxon>
        <taxon>Planctomycetia</taxon>
        <taxon>Planctomycetales</taxon>
        <taxon>Planctomycetaceae</taxon>
        <taxon>Stratiformator</taxon>
    </lineage>
</organism>
<protein>
    <recommendedName>
        <fullName evidence="3">Demethylrebeccamycin-D-glucose O-methyltransferase</fullName>
    </recommendedName>
</protein>
<sequence>MAEATTHPPRRQVWGGPNYRYCLPDSMTAMTDELLMREIPPGSRVVDLGCGDGRLLGGLLETHDCSVLGIEFDEDAVIGAIGRGVGVLKLDLDDGLPDLPDDSFDIAVLSETLQQVKRPKRVLKEMKRIAPRAVVMVPNFGHWRVRLQVALRGRAPVTSSLPFEWYDTPNLHVMSMRDFRDLAQQIGFRILKELPIVRGVAVERAWGANLRADSALYVLERCDAPEEPQGS</sequence>
<dbReference type="AlphaFoldDB" id="A0A517QXF8"/>
<accession>A0A517QXF8</accession>
<proteinExistence type="predicted"/>
<dbReference type="Pfam" id="PF07021">
    <property type="entry name" value="MetW"/>
    <property type="match status" value="1"/>
</dbReference>
<gene>
    <name evidence="1" type="ORF">Pan189_06330</name>
</gene>
<evidence type="ECO:0000313" key="2">
    <source>
        <dbReference type="Proteomes" id="UP000317318"/>
    </source>
</evidence>
<keyword evidence="2" id="KW-1185">Reference proteome</keyword>
<dbReference type="Proteomes" id="UP000317318">
    <property type="component" value="Chromosome"/>
</dbReference>
<dbReference type="RefSeq" id="WP_310821009.1">
    <property type="nucleotide sequence ID" value="NZ_CP036268.1"/>
</dbReference>